<reference evidence="1" key="1">
    <citation type="submission" date="2015-11" db="EMBL/GenBank/DDBJ databases">
        <title>De novo transcriptome assembly of four potential Pierce s Disease insect vectors from Arizona vineyards.</title>
        <authorList>
            <person name="Tassone E.E."/>
        </authorList>
    </citation>
    <scope>NUCLEOTIDE SEQUENCE</scope>
</reference>
<protein>
    <submittedName>
        <fullName evidence="1">Uncharacterized protein</fullName>
    </submittedName>
</protein>
<dbReference type="EMBL" id="GECU01018776">
    <property type="protein sequence ID" value="JAS88930.1"/>
    <property type="molecule type" value="Transcribed_RNA"/>
</dbReference>
<gene>
    <name evidence="2" type="ORF">g.23315</name>
    <name evidence="1" type="ORF">g.23317</name>
</gene>
<organism evidence="1">
    <name type="scientific">Homalodisca liturata</name>
    <dbReference type="NCBI Taxonomy" id="320908"/>
    <lineage>
        <taxon>Eukaryota</taxon>
        <taxon>Metazoa</taxon>
        <taxon>Ecdysozoa</taxon>
        <taxon>Arthropoda</taxon>
        <taxon>Hexapoda</taxon>
        <taxon>Insecta</taxon>
        <taxon>Pterygota</taxon>
        <taxon>Neoptera</taxon>
        <taxon>Paraneoptera</taxon>
        <taxon>Hemiptera</taxon>
        <taxon>Auchenorrhyncha</taxon>
        <taxon>Membracoidea</taxon>
        <taxon>Cicadellidae</taxon>
        <taxon>Cicadellinae</taxon>
        <taxon>Proconiini</taxon>
        <taxon>Homalodisca</taxon>
    </lineage>
</organism>
<sequence>SCRTHFVNLKILTVIGLYIHEILTYIHSEKNALPDHLRFQHNYNTRNGLVLRYPSHRLALFQKSPIYAGLKLYNGLPAAYKEMNQKEFKEKLKNELLNTAFYSLQEYFESDLYLGF</sequence>
<proteinExistence type="predicted"/>
<name>A0A1B6IPV5_9HEMI</name>
<dbReference type="AlphaFoldDB" id="A0A1B6IPV5"/>
<accession>A0A1B6IPV5</accession>
<dbReference type="EMBL" id="GECU01006303">
    <property type="protein sequence ID" value="JAT01404.1"/>
    <property type="molecule type" value="Transcribed_RNA"/>
</dbReference>
<evidence type="ECO:0000313" key="2">
    <source>
        <dbReference type="EMBL" id="JAT01404.1"/>
    </source>
</evidence>
<evidence type="ECO:0000313" key="1">
    <source>
        <dbReference type="EMBL" id="JAS88930.1"/>
    </source>
</evidence>
<feature type="non-terminal residue" evidence="1">
    <location>
        <position position="1"/>
    </location>
</feature>